<evidence type="ECO:0000256" key="1">
    <source>
        <dbReference type="SAM" id="Phobius"/>
    </source>
</evidence>
<dbReference type="OrthoDB" id="963667at2"/>
<dbReference type="RefSeq" id="WP_076382372.1">
    <property type="nucleotide sequence ID" value="NZ_AP017422.1"/>
</dbReference>
<feature type="transmembrane region" description="Helical" evidence="1">
    <location>
        <begin position="95"/>
        <end position="113"/>
    </location>
</feature>
<evidence type="ECO:0000313" key="2">
    <source>
        <dbReference type="EMBL" id="SIT33725.1"/>
    </source>
</evidence>
<name>A0A1N7RF45_9BACT</name>
<dbReference type="EMBL" id="FTOR01000013">
    <property type="protein sequence ID" value="SIT33725.1"/>
    <property type="molecule type" value="Genomic_DNA"/>
</dbReference>
<proteinExistence type="predicted"/>
<gene>
    <name evidence="2" type="ORF">SAMN05421788_11385</name>
</gene>
<dbReference type="STRING" id="477680.SAMN05421788_11385"/>
<dbReference type="Proteomes" id="UP000186917">
    <property type="component" value="Unassembled WGS sequence"/>
</dbReference>
<keyword evidence="1" id="KW-1133">Transmembrane helix</keyword>
<reference evidence="3" key="1">
    <citation type="submission" date="2017-01" db="EMBL/GenBank/DDBJ databases">
        <authorList>
            <person name="Varghese N."/>
            <person name="Submissions S."/>
        </authorList>
    </citation>
    <scope>NUCLEOTIDE SEQUENCE [LARGE SCALE GENOMIC DNA]</scope>
    <source>
        <strain evidence="3">DSM 21054</strain>
    </source>
</reference>
<keyword evidence="1" id="KW-0812">Transmembrane</keyword>
<accession>A0A1N7RF45</accession>
<feature type="transmembrane region" description="Helical" evidence="1">
    <location>
        <begin position="6"/>
        <end position="22"/>
    </location>
</feature>
<organism evidence="2 3">
    <name type="scientific">Filimonas lacunae</name>
    <dbReference type="NCBI Taxonomy" id="477680"/>
    <lineage>
        <taxon>Bacteria</taxon>
        <taxon>Pseudomonadati</taxon>
        <taxon>Bacteroidota</taxon>
        <taxon>Chitinophagia</taxon>
        <taxon>Chitinophagales</taxon>
        <taxon>Chitinophagaceae</taxon>
        <taxon>Filimonas</taxon>
    </lineage>
</organism>
<evidence type="ECO:0008006" key="4">
    <source>
        <dbReference type="Google" id="ProtNLM"/>
    </source>
</evidence>
<dbReference type="AlphaFoldDB" id="A0A1N7RF45"/>
<feature type="transmembrane region" description="Helical" evidence="1">
    <location>
        <begin position="42"/>
        <end position="59"/>
    </location>
</feature>
<sequence length="120" mass="13721">MLKLSAIILIIGGFILTYMTEWISASPEQLTGYEMIEKRVKWGILIGLGIFLVFHQQWVDWKLTLWAMLFALTIGIIMARLFGSLLDGFFAKQMMWLLIELVVAGVFAFLYWIQKSSGAP</sequence>
<feature type="transmembrane region" description="Helical" evidence="1">
    <location>
        <begin position="65"/>
        <end position="83"/>
    </location>
</feature>
<protein>
    <recommendedName>
        <fullName evidence="4">DUF4345 domain-containing protein</fullName>
    </recommendedName>
</protein>
<keyword evidence="1" id="KW-0472">Membrane</keyword>
<keyword evidence="3" id="KW-1185">Reference proteome</keyword>
<evidence type="ECO:0000313" key="3">
    <source>
        <dbReference type="Proteomes" id="UP000186917"/>
    </source>
</evidence>